<name>A0ABV2SJG9_9GAMM</name>
<evidence type="ECO:0000313" key="4">
    <source>
        <dbReference type="EMBL" id="MET4757905.1"/>
    </source>
</evidence>
<dbReference type="Pfam" id="PF12793">
    <property type="entry name" value="SgrR_N"/>
    <property type="match status" value="1"/>
</dbReference>
<comment type="caution">
    <text evidence="4">The sequence shown here is derived from an EMBL/GenBank/DDBJ whole genome shotgun (WGS) entry which is preliminary data.</text>
</comment>
<reference evidence="4 5" key="1">
    <citation type="submission" date="2024-06" db="EMBL/GenBank/DDBJ databases">
        <title>Genomic Encyclopedia of Type Strains, Phase V (KMG-V): Genome sequencing to study the core and pangenomes of soil and plant-associated prokaryotes.</title>
        <authorList>
            <person name="Whitman W."/>
        </authorList>
    </citation>
    <scope>NUCLEOTIDE SEQUENCE [LARGE SCALE GENOMIC DNA]</scope>
    <source>
        <strain evidence="4 5">NE40</strain>
    </source>
</reference>
<feature type="domain" description="Transcriptional regulator SgrR N-terminal HTH" evidence="3">
    <location>
        <begin position="6"/>
        <end position="118"/>
    </location>
</feature>
<feature type="domain" description="Solute-binding protein family 5" evidence="2">
    <location>
        <begin position="164"/>
        <end position="360"/>
    </location>
</feature>
<dbReference type="PANTHER" id="PTHR30290">
    <property type="entry name" value="PERIPLASMIC BINDING COMPONENT OF ABC TRANSPORTER"/>
    <property type="match status" value="1"/>
</dbReference>
<dbReference type="InterPro" id="IPR000914">
    <property type="entry name" value="SBP_5_dom"/>
</dbReference>
<dbReference type="SUPFAM" id="SSF53850">
    <property type="entry name" value="Periplasmic binding protein-like II"/>
    <property type="match status" value="1"/>
</dbReference>
<evidence type="ECO:0000259" key="3">
    <source>
        <dbReference type="Pfam" id="PF12793"/>
    </source>
</evidence>
<gene>
    <name evidence="4" type="ORF">V5J35_003097</name>
</gene>
<dbReference type="InterPro" id="IPR039424">
    <property type="entry name" value="SBP_5"/>
</dbReference>
<dbReference type="PANTHER" id="PTHR30290:SF72">
    <property type="entry name" value="HTH-TYPE TRANSCRIPTIONAL REGULATOR SGRR"/>
    <property type="match status" value="1"/>
</dbReference>
<dbReference type="EMBL" id="JBEWTB010000002">
    <property type="protein sequence ID" value="MET4757905.1"/>
    <property type="molecule type" value="Genomic_DNA"/>
</dbReference>
<organism evidence="4 5">
    <name type="scientific">Endozoicomonas lisbonensis</name>
    <dbReference type="NCBI Taxonomy" id="3120522"/>
    <lineage>
        <taxon>Bacteria</taxon>
        <taxon>Pseudomonadati</taxon>
        <taxon>Pseudomonadota</taxon>
        <taxon>Gammaproteobacteria</taxon>
        <taxon>Oceanospirillales</taxon>
        <taxon>Endozoicomonadaceae</taxon>
        <taxon>Endozoicomonas</taxon>
    </lineage>
</organism>
<evidence type="ECO:0000313" key="5">
    <source>
        <dbReference type="Proteomes" id="UP001549366"/>
    </source>
</evidence>
<dbReference type="RefSeq" id="WP_354008028.1">
    <property type="nucleotide sequence ID" value="NZ_JBEWTA010000001.1"/>
</dbReference>
<sequence>MVELKRFQYYRRLAKLGTGQDCRVSLDEVASCFITSKRHARNLLREMQTLQWLYWQPNAGRNQRSLLHLNYTVDELQQRVAHKLIEQSHYNQALEFLDNDHSVFGKLLRETSGASNRSGQLHLQLTYPRAFGPLLPHLPQRNSERFFLRQVFANLVYCSPEGTISPGLAHHWQHNESASVWTFYLRPNLSFHNGDKIDAHCLVSLFENLQALPLYQAELAHLHSVVAKQSLCLEFTLNTPDFGFHGLLADTRYAIQPPEQIQQSSLRQVTGSGAFQVTEHNQRLQLAAFSDYYHCRALPDEVTIWNVPHEGRELMELTGTAFTRCQYSLESHQTDSVSGSAEQRQLEYGCIYLLFNQNSPQPLSLEQRRWLTACLHPEQLLQLATPETSTGIQIALNLLPFWGPVRKPQPTKVPLPERLDIAVYDQYDVRKTATSVKQLLDQSGIQCSIRTYSLATLQCKDKVSSLKESLVICSTNLDDNRPSSAFRWFLSDPLLNSMISTDAHNWLKQQLLAIRQTTPLSDYLKKLEYLAVTMISECWLMPFYHQWQSLHFQDILQDVTMTEWGWPDIREVWMTKQQH</sequence>
<evidence type="ECO:0000259" key="2">
    <source>
        <dbReference type="Pfam" id="PF00496"/>
    </source>
</evidence>
<keyword evidence="5" id="KW-1185">Reference proteome</keyword>
<accession>A0ABV2SJG9</accession>
<dbReference type="Pfam" id="PF00496">
    <property type="entry name" value="SBP_bac_5"/>
    <property type="match status" value="1"/>
</dbReference>
<dbReference type="InterPro" id="IPR025370">
    <property type="entry name" value="SgrR_HTH_N"/>
</dbReference>
<protein>
    <submittedName>
        <fullName evidence="4">MarR-like DNA-binding transcriptional regulator SgrR of sgrS sRNA</fullName>
    </submittedName>
</protein>
<dbReference type="Proteomes" id="UP001549366">
    <property type="component" value="Unassembled WGS sequence"/>
</dbReference>
<dbReference type="Gene3D" id="3.40.190.10">
    <property type="entry name" value="Periplasmic binding protein-like II"/>
    <property type="match status" value="1"/>
</dbReference>
<evidence type="ECO:0000256" key="1">
    <source>
        <dbReference type="ARBA" id="ARBA00023125"/>
    </source>
</evidence>
<keyword evidence="1" id="KW-0238">DNA-binding</keyword>
<proteinExistence type="predicted"/>